<evidence type="ECO:0000313" key="5">
    <source>
        <dbReference type="EMBL" id="TKA39086.1"/>
    </source>
</evidence>
<accession>A0A4U0UVD6</accession>
<evidence type="ECO:0000259" key="4">
    <source>
        <dbReference type="PROSITE" id="PS51259"/>
    </source>
</evidence>
<evidence type="ECO:0008006" key="7">
    <source>
        <dbReference type="Google" id="ProtNLM"/>
    </source>
</evidence>
<dbReference type="InterPro" id="IPR014772">
    <property type="entry name" value="Munc13_dom-2"/>
</dbReference>
<feature type="domain" description="MHD2" evidence="4">
    <location>
        <begin position="1196"/>
        <end position="1318"/>
    </location>
</feature>
<feature type="region of interest" description="Disordered" evidence="1">
    <location>
        <begin position="1360"/>
        <end position="1381"/>
    </location>
</feature>
<dbReference type="CDD" id="cd04043">
    <property type="entry name" value="C2_Munc13_fungal"/>
    <property type="match status" value="1"/>
</dbReference>
<sequence>MSTADFPLDLLGYHTPPPTTTTTPIITPSSSHAAMSTRPSHLDTVRHSSYGGRDNMRRNYSSTSRRRAATTLAVTNDEAYTYCLRAAYLNYLLQPRLKRTQHVANTSKKVSTPSTSINALMDDFKLIRDSKSTRFPHGFMAELDKRITNVLIGKEKGAEYNDAMVKRTFATFLNELKQPQYRKQMEKDRRVEDLLLIFYSRATGELQKGKAPEDDTWKLMVDRHVALFVRLISSTLHNNDWTRERPELSSRLKTLETKLLQHDQDLTASTQNSAGTGGQSIEVEVPRSYEVRDMPLVIRVCSVFAKPTVQAQNDINAHRTAWTEQAALKDLKDYQSHMMLNTHVTLNEGDFHLDEAFEAWRRGEFADLGQMMLEIVKSDPGLAKTSSSGGVLALKAPTQTSDGAMYGDISRQMSAGTEADGGYALDQPVDMSQLNLDPGSPRDSAMGEQESVGFTFIPPDARAYYRQVVKVAFTHDLADEELAAVADGEPAKLLSRQSIDLLNEVALRWRIPQFTRLVLFLDVVREKYQHQEVPLETLDAAFVSVKEPQPEPVNKSLGGARPSSQPTQQALFDSSRWTVADYALYQNLISTLHDALLRELFELFQHCYDAKPPSIGVIMYVLETHIYTDPLFTRSTADATAFTDMMADALRQKAREKYHDLLSKNISDNAAEWEFFNVIQLGQAVTGLCEKVKKRYRKNPEVMGVNPFVILVEEILPSFAADAKELVSRVMEVAKEKGEEVPILDGFELYKELVEIRRTHAQALPGREFGVHIEGLLQDFVWRFIGTTDAKIIEWIEGAVAHDDFQLRQDAKDKEAGLPPTEEERHSQSPVDVYRIFNQSIDQIVKLEWDDDLQYAKFMTAVSKSIGKGVARYCELLETKFAKEMDRQTPEQESRSQQTQREKWVTAARDAWMTGAGGKGSGVKIEPFQFWPESLVKINDVEFATLQLDKLEQEINVDACAEVINRLDPPPAVNVRARGGGSKFMFTIKIIEAEDLKAGDANGSSDPYVVLGDEYQKRLAKTRTVYQSLNPRWDETVDILTTGPLNVIATVWDWDMLGDHDCLGRTSLKLDPSHFNDYLPREYWLDLDTQGRVLVRVSMEGERDDIQFYFGKAFRTLKRTERDMARKVTDKLSSYIQQCLSRRTLRALLTQGTLGGVSINQAKGYFSKLAGRPMGTASSATGATTPSGALTPQDVSNALKPLLNYFDDNFAIMKQTLTDTAMITVMTRLWKEALVTLETLLVPPLSDKPSAQKPLGQQEVDIVYRWLQMLFDFFHAYDDDDKLAHGIPLDVLKSPKYHDLQNLNFFYAESTDNLIRTSDGIAQATARRQHDAAAKLHNRLSAPAATSGPSSTHRLALLQQQQSGSLSTSTGLNPSARRTKSIMMSRNLGTMRQAKEAKRAEAQADPSDDMILRILRMRPEAEKYLKDRSRQKERLAAAAAAEAIVRQSLMASRGLGLGLGAGGAGGGGGLVGAVAAGQRGRSGTAGAGTGGGLSRRWDTIRE</sequence>
<dbReference type="Pfam" id="PF00168">
    <property type="entry name" value="C2"/>
    <property type="match status" value="1"/>
</dbReference>
<proteinExistence type="predicted"/>
<feature type="region of interest" description="Disordered" evidence="1">
    <location>
        <begin position="1479"/>
        <end position="1502"/>
    </location>
</feature>
<feature type="compositionally biased region" description="Gly residues" evidence="1">
    <location>
        <begin position="1483"/>
        <end position="1493"/>
    </location>
</feature>
<feature type="domain" description="MHD1" evidence="3">
    <location>
        <begin position="747"/>
        <end position="877"/>
    </location>
</feature>
<feature type="compositionally biased region" description="Polar residues" evidence="1">
    <location>
        <begin position="29"/>
        <end position="39"/>
    </location>
</feature>
<dbReference type="Proteomes" id="UP000310066">
    <property type="component" value="Unassembled WGS sequence"/>
</dbReference>
<dbReference type="OrthoDB" id="2015333at2759"/>
<gene>
    <name evidence="5" type="ORF">B0A54_09683</name>
</gene>
<dbReference type="PANTHER" id="PTHR47263:SF1">
    <property type="entry name" value="C2 DOMAIN PROTEIN (AFU_ORTHOLOGUE AFUA_7G02350)"/>
    <property type="match status" value="1"/>
</dbReference>
<dbReference type="SUPFAM" id="SSF49562">
    <property type="entry name" value="C2 domain (Calcium/lipid-binding domain, CaLB)"/>
    <property type="match status" value="1"/>
</dbReference>
<dbReference type="PROSITE" id="PS51259">
    <property type="entry name" value="MHD2"/>
    <property type="match status" value="1"/>
</dbReference>
<name>A0A4U0UVD6_9PEZI</name>
<dbReference type="Gene3D" id="2.60.40.150">
    <property type="entry name" value="C2 domain"/>
    <property type="match status" value="1"/>
</dbReference>
<feature type="region of interest" description="Disordered" evidence="1">
    <location>
        <begin position="12"/>
        <end position="63"/>
    </location>
</feature>
<reference evidence="5 6" key="1">
    <citation type="submission" date="2017-03" db="EMBL/GenBank/DDBJ databases">
        <title>Genomes of endolithic fungi from Antarctica.</title>
        <authorList>
            <person name="Coleine C."/>
            <person name="Masonjones S."/>
            <person name="Stajich J.E."/>
        </authorList>
    </citation>
    <scope>NUCLEOTIDE SEQUENCE [LARGE SCALE GENOMIC DNA]</scope>
    <source>
        <strain evidence="5 6">CCFEE 5311</strain>
    </source>
</reference>
<protein>
    <recommendedName>
        <fullName evidence="7">C2 domain-containing protein</fullName>
    </recommendedName>
</protein>
<evidence type="ECO:0000256" key="1">
    <source>
        <dbReference type="SAM" id="MobiDB-lite"/>
    </source>
</evidence>
<evidence type="ECO:0000259" key="2">
    <source>
        <dbReference type="PROSITE" id="PS50004"/>
    </source>
</evidence>
<comment type="caution">
    <text evidence="5">The sequence shown here is derived from an EMBL/GenBank/DDBJ whole genome shotgun (WGS) entry which is preliminary data.</text>
</comment>
<dbReference type="InterPro" id="IPR035892">
    <property type="entry name" value="C2_domain_sf"/>
</dbReference>
<dbReference type="InterPro" id="IPR014770">
    <property type="entry name" value="Munc13_1"/>
</dbReference>
<dbReference type="EMBL" id="NAJP01000041">
    <property type="protein sequence ID" value="TKA39086.1"/>
    <property type="molecule type" value="Genomic_DNA"/>
</dbReference>
<dbReference type="InterPro" id="IPR010439">
    <property type="entry name" value="MUN_dom"/>
</dbReference>
<dbReference type="PROSITE" id="PS51258">
    <property type="entry name" value="MHD1"/>
    <property type="match status" value="1"/>
</dbReference>
<evidence type="ECO:0000313" key="6">
    <source>
        <dbReference type="Proteomes" id="UP000310066"/>
    </source>
</evidence>
<dbReference type="InterPro" id="IPR000008">
    <property type="entry name" value="C2_dom"/>
</dbReference>
<dbReference type="PANTHER" id="PTHR47263">
    <property type="entry name" value="ADENYLATE CYCLASE ACTIVATION PROTEIN GIT1"/>
    <property type="match status" value="1"/>
</dbReference>
<dbReference type="STRING" id="329885.A0A4U0UVD6"/>
<dbReference type="Pfam" id="PF06292">
    <property type="entry name" value="MUN"/>
    <property type="match status" value="1"/>
</dbReference>
<dbReference type="PROSITE" id="PS50004">
    <property type="entry name" value="C2"/>
    <property type="match status" value="1"/>
</dbReference>
<organism evidence="5 6">
    <name type="scientific">Friedmanniomyces endolithicus</name>
    <dbReference type="NCBI Taxonomy" id="329885"/>
    <lineage>
        <taxon>Eukaryota</taxon>
        <taxon>Fungi</taxon>
        <taxon>Dikarya</taxon>
        <taxon>Ascomycota</taxon>
        <taxon>Pezizomycotina</taxon>
        <taxon>Dothideomycetes</taxon>
        <taxon>Dothideomycetidae</taxon>
        <taxon>Mycosphaerellales</taxon>
        <taxon>Teratosphaeriaceae</taxon>
        <taxon>Friedmanniomyces</taxon>
    </lineage>
</organism>
<evidence type="ECO:0000259" key="3">
    <source>
        <dbReference type="PROSITE" id="PS51258"/>
    </source>
</evidence>
<dbReference type="Gene3D" id="1.10.357.50">
    <property type="match status" value="1"/>
</dbReference>
<feature type="domain" description="C2" evidence="2">
    <location>
        <begin position="967"/>
        <end position="1085"/>
    </location>
</feature>
<dbReference type="Gene3D" id="1.20.58.1100">
    <property type="match status" value="1"/>
</dbReference>
<dbReference type="InterPro" id="IPR052811">
    <property type="entry name" value="Glucose_resp_signaling"/>
</dbReference>
<dbReference type="SMART" id="SM00239">
    <property type="entry name" value="C2"/>
    <property type="match status" value="1"/>
</dbReference>
<feature type="compositionally biased region" description="Low complexity" evidence="1">
    <location>
        <begin position="1360"/>
        <end position="1372"/>
    </location>
</feature>